<sequence length="71" mass="7976">MSYEKNGKICPAWDQVHNRSNAVPICAKACVSHVTVHSKSALSQKFKDATTMLLRGTHEIRQDCFLSLIEM</sequence>
<proteinExistence type="predicted"/>
<evidence type="ECO:0000313" key="2">
    <source>
        <dbReference type="Proteomes" id="UP000024635"/>
    </source>
</evidence>
<dbReference type="Proteomes" id="UP000024635">
    <property type="component" value="Unassembled WGS sequence"/>
</dbReference>
<gene>
    <name evidence="1" type="primary">Acey_s0670.g1375</name>
    <name evidence="1" type="ORF">Y032_0670g1375</name>
</gene>
<evidence type="ECO:0000313" key="1">
    <source>
        <dbReference type="EMBL" id="EYC39187.1"/>
    </source>
</evidence>
<reference evidence="2" key="1">
    <citation type="journal article" date="2015" name="Nat. Genet.">
        <title>The genome and transcriptome of the zoonotic hookworm Ancylostoma ceylanicum identify infection-specific gene families.</title>
        <authorList>
            <person name="Schwarz E.M."/>
            <person name="Hu Y."/>
            <person name="Antoshechkin I."/>
            <person name="Miller M.M."/>
            <person name="Sternberg P.W."/>
            <person name="Aroian R.V."/>
        </authorList>
    </citation>
    <scope>NUCLEOTIDE SEQUENCE</scope>
    <source>
        <strain evidence="2">HY135</strain>
    </source>
</reference>
<name>A0A016WIT1_9BILA</name>
<accession>A0A016WIT1</accession>
<comment type="caution">
    <text evidence="1">The sequence shown here is derived from an EMBL/GenBank/DDBJ whole genome shotgun (WGS) entry which is preliminary data.</text>
</comment>
<keyword evidence="2" id="KW-1185">Reference proteome</keyword>
<dbReference type="AlphaFoldDB" id="A0A016WIT1"/>
<protein>
    <submittedName>
        <fullName evidence="1">Uncharacterized protein</fullName>
    </submittedName>
</protein>
<dbReference type="EMBL" id="JARK01000270">
    <property type="protein sequence ID" value="EYC39187.1"/>
    <property type="molecule type" value="Genomic_DNA"/>
</dbReference>
<organism evidence="1 2">
    <name type="scientific">Ancylostoma ceylanicum</name>
    <dbReference type="NCBI Taxonomy" id="53326"/>
    <lineage>
        <taxon>Eukaryota</taxon>
        <taxon>Metazoa</taxon>
        <taxon>Ecdysozoa</taxon>
        <taxon>Nematoda</taxon>
        <taxon>Chromadorea</taxon>
        <taxon>Rhabditida</taxon>
        <taxon>Rhabditina</taxon>
        <taxon>Rhabditomorpha</taxon>
        <taxon>Strongyloidea</taxon>
        <taxon>Ancylostomatidae</taxon>
        <taxon>Ancylostomatinae</taxon>
        <taxon>Ancylostoma</taxon>
    </lineage>
</organism>